<feature type="compositionally biased region" description="Low complexity" evidence="1">
    <location>
        <begin position="28"/>
        <end position="37"/>
    </location>
</feature>
<feature type="region of interest" description="Disordered" evidence="1">
    <location>
        <begin position="108"/>
        <end position="133"/>
    </location>
</feature>
<accession>A0A5B8MWU3</accession>
<dbReference type="EMBL" id="CP031045">
    <property type="protein sequence ID" value="QDZ24145.1"/>
    <property type="molecule type" value="Genomic_DNA"/>
</dbReference>
<evidence type="ECO:0000313" key="3">
    <source>
        <dbReference type="Proteomes" id="UP000316726"/>
    </source>
</evidence>
<evidence type="ECO:0000256" key="1">
    <source>
        <dbReference type="SAM" id="MobiDB-lite"/>
    </source>
</evidence>
<name>A0A5B8MWU3_9CHLO</name>
<dbReference type="AlphaFoldDB" id="A0A5B8MWU3"/>
<reference evidence="2 3" key="1">
    <citation type="submission" date="2018-07" db="EMBL/GenBank/DDBJ databases">
        <title>The complete nuclear genome of the prasinophyte Chloropicon primus (CCMP1205).</title>
        <authorList>
            <person name="Pombert J.-F."/>
            <person name="Otis C."/>
            <person name="Turmel M."/>
            <person name="Lemieux C."/>
        </authorList>
    </citation>
    <scope>NUCLEOTIDE SEQUENCE [LARGE SCALE GENOMIC DNA]</scope>
    <source>
        <strain evidence="2 3">CCMP1205</strain>
    </source>
</reference>
<keyword evidence="3" id="KW-1185">Reference proteome</keyword>
<feature type="region of interest" description="Disordered" evidence="1">
    <location>
        <begin position="23"/>
        <end position="44"/>
    </location>
</feature>
<dbReference type="Proteomes" id="UP000316726">
    <property type="component" value="Chromosome 12"/>
</dbReference>
<gene>
    <name evidence="2" type="ORF">A3770_12p66630</name>
</gene>
<proteinExistence type="predicted"/>
<sequence length="186" mass="20263">MAMDVDGESMQTFLTGSTTIIEEESGSEEGSGVAGSSFQPGSSQVTMMGGNARPIKTRNGKRTLVAAIYRVLQGAGERLRVKEILDLIRAKKFYAIAKEYLNRSTADNLNEEDSNTTANNNNITTSSPSPSPYALDLREALESGLMTEEEYAEAVQEAQRYDSKSPEKIADCNEALRSSLRTHLLS</sequence>
<feature type="compositionally biased region" description="Low complexity" evidence="1">
    <location>
        <begin position="115"/>
        <end position="128"/>
    </location>
</feature>
<organism evidence="2 3">
    <name type="scientific">Chloropicon primus</name>
    <dbReference type="NCBI Taxonomy" id="1764295"/>
    <lineage>
        <taxon>Eukaryota</taxon>
        <taxon>Viridiplantae</taxon>
        <taxon>Chlorophyta</taxon>
        <taxon>Chloropicophyceae</taxon>
        <taxon>Chloropicales</taxon>
        <taxon>Chloropicaceae</taxon>
        <taxon>Chloropicon</taxon>
    </lineage>
</organism>
<protein>
    <submittedName>
        <fullName evidence="2">Uncharacterized protein</fullName>
    </submittedName>
</protein>
<evidence type="ECO:0000313" key="2">
    <source>
        <dbReference type="EMBL" id="QDZ24145.1"/>
    </source>
</evidence>